<sequence length="542" mass="59116">MGRSAAWLAALLAALVLRPVAAGALTAPPGRAWTGDTTLTAPAFPFLVGPRLDFDATTGTLRLATSARNFGTADAFGFEWADSAWRQTWRIGAGTLRLWPVLSPPGTYHLVWSSLETSPSRATFHMAGVAGGQLQQVDTLASISVPQTECSAAVSPRRRWAAVGDYYGGMDNTLRMFYSDTVGSWHEVPVSGYANGGVSVGVLDDTTALVVWGGLDEGLEWATLRGTTWERGAGDPAYFGMYRIRVRPHPGGGHRVAWGMPRRYLALSHFANGAPGPVEWLDCNFPDPDIFFARTDTPDLSRDERERPVLAWGWSDIYGVLGICLCLPTESGYPVAEVVPNAWNAIAPTVAVDANGDVWLAWQQYRETVHWMHTYVTAVAAELAVTGSDSLRRVAWRLSEAAPGSRWTVLRGVGDELPVAVAGVAAGSGVELAWQDAAPLAERARYRVRRESLNRRYAWTSDEVGWDPATATGVALERIAVVEGRVELRWARHGRTVLEPRVERRTEVRIAYVLEEGVLRRALRCLTAALEAYARRPAPARA</sequence>
<organism evidence="2">
    <name type="scientific">Eiseniibacteriota bacterium</name>
    <dbReference type="NCBI Taxonomy" id="2212470"/>
    <lineage>
        <taxon>Bacteria</taxon>
        <taxon>Candidatus Eiseniibacteriota</taxon>
    </lineage>
</organism>
<evidence type="ECO:0000313" key="2">
    <source>
        <dbReference type="EMBL" id="HGZ44381.1"/>
    </source>
</evidence>
<evidence type="ECO:0008006" key="3">
    <source>
        <dbReference type="Google" id="ProtNLM"/>
    </source>
</evidence>
<protein>
    <recommendedName>
        <fullName evidence="3">LamG domain-containing protein</fullName>
    </recommendedName>
</protein>
<dbReference type="AlphaFoldDB" id="A0A832I5W6"/>
<feature type="signal peptide" evidence="1">
    <location>
        <begin position="1"/>
        <end position="22"/>
    </location>
</feature>
<keyword evidence="1" id="KW-0732">Signal</keyword>
<comment type="caution">
    <text evidence="2">The sequence shown here is derived from an EMBL/GenBank/DDBJ whole genome shotgun (WGS) entry which is preliminary data.</text>
</comment>
<proteinExistence type="predicted"/>
<dbReference type="EMBL" id="DSQF01000027">
    <property type="protein sequence ID" value="HGZ44381.1"/>
    <property type="molecule type" value="Genomic_DNA"/>
</dbReference>
<accession>A0A832I5W6</accession>
<gene>
    <name evidence="2" type="ORF">ENR23_13370</name>
</gene>
<evidence type="ECO:0000256" key="1">
    <source>
        <dbReference type="SAM" id="SignalP"/>
    </source>
</evidence>
<name>A0A832I5W6_UNCEI</name>
<feature type="chain" id="PRO_5032489411" description="LamG domain-containing protein" evidence="1">
    <location>
        <begin position="23"/>
        <end position="542"/>
    </location>
</feature>
<reference evidence="2" key="1">
    <citation type="journal article" date="2020" name="mSystems">
        <title>Genome- and Community-Level Interaction Insights into Carbon Utilization and Element Cycling Functions of Hydrothermarchaeota in Hydrothermal Sediment.</title>
        <authorList>
            <person name="Zhou Z."/>
            <person name="Liu Y."/>
            <person name="Xu W."/>
            <person name="Pan J."/>
            <person name="Luo Z.H."/>
            <person name="Li M."/>
        </authorList>
    </citation>
    <scope>NUCLEOTIDE SEQUENCE [LARGE SCALE GENOMIC DNA]</scope>
    <source>
        <strain evidence="2">SpSt-381</strain>
    </source>
</reference>